<dbReference type="SUPFAM" id="SSF53474">
    <property type="entry name" value="alpha/beta-Hydrolases"/>
    <property type="match status" value="1"/>
</dbReference>
<organism evidence="6 7">
    <name type="scientific">Kribbella sandramycini</name>
    <dbReference type="NCBI Taxonomy" id="60450"/>
    <lineage>
        <taxon>Bacteria</taxon>
        <taxon>Bacillati</taxon>
        <taxon>Actinomycetota</taxon>
        <taxon>Actinomycetes</taxon>
        <taxon>Propionibacteriales</taxon>
        <taxon>Kribbellaceae</taxon>
        <taxon>Kribbella</taxon>
    </lineage>
</organism>
<evidence type="ECO:0000256" key="2">
    <source>
        <dbReference type="ARBA" id="ARBA00022963"/>
    </source>
</evidence>
<dbReference type="PANTHER" id="PTHR10272:SF0">
    <property type="entry name" value="PLATELET-ACTIVATING FACTOR ACETYLHYDROLASE"/>
    <property type="match status" value="1"/>
</dbReference>
<sequence length="404" mass="43853">MFTRRTLLATALAVPFAPTLTAAAVGTPPVQLRFPRPTGPYAVGTTEMHLVDHGRRDPWVGGVRELMVSVWYPAWAGGERAAYLPRLTAESYGRDASGALQQPVGTVDWVGARSHGRVAASVRGGRYPVVVFSPGFGVPRGLGTVGVAELASQGYVVVTVDHTYEAAAVEFPGGRLAVQTLPEDGYAKTAMATRVADVRFVLDALKRLQRGQNPDAASRRLPRGLGAILDLNRIGAFGHSAGGITAAEVMHVDRRVRAGVNLDGTLGYGYTDPADSPTVAAGTDRPFLLWGTGKTGPNGGPQSHRTDPSWRMFWERSTGWQRDLNVPNGAHYSFIDHQVLIPWFQRFFTVPPALVANTISTANPSHVLRALNTYLPAFFDQHLSGRRPHPDLWRRPLPETRFID</sequence>
<keyword evidence="2" id="KW-0442">Lipid degradation</keyword>
<evidence type="ECO:0000313" key="6">
    <source>
        <dbReference type="EMBL" id="NOL44995.1"/>
    </source>
</evidence>
<dbReference type="GO" id="GO:0003847">
    <property type="term" value="F:1-alkyl-2-acetylglycerophosphocholine esterase activity"/>
    <property type="evidence" value="ECO:0007669"/>
    <property type="project" value="TreeGrafter"/>
</dbReference>
<reference evidence="5 8" key="2">
    <citation type="submission" date="2020-08" db="EMBL/GenBank/DDBJ databases">
        <title>Sequencing the genomes of 1000 actinobacteria strains.</title>
        <authorList>
            <person name="Klenk H.-P."/>
        </authorList>
    </citation>
    <scope>NUCLEOTIDE SEQUENCE [LARGE SCALE GENOMIC DNA]</scope>
    <source>
        <strain evidence="5 8">DSM 15626</strain>
    </source>
</reference>
<keyword evidence="4" id="KW-0732">Signal</keyword>
<dbReference type="RefSeq" id="WP_171678247.1">
    <property type="nucleotide sequence ID" value="NZ_BAAAGT010000001.1"/>
</dbReference>
<comment type="caution">
    <text evidence="6">The sequence shown here is derived from an EMBL/GenBank/DDBJ whole genome shotgun (WGS) entry which is preliminary data.</text>
</comment>
<protein>
    <submittedName>
        <fullName evidence="6">Lipase</fullName>
    </submittedName>
    <submittedName>
        <fullName evidence="5">Putative dienelactone hydrolase</fullName>
    </submittedName>
</protein>
<feature type="chain" id="PRO_5038257927" evidence="4">
    <location>
        <begin position="23"/>
        <end position="404"/>
    </location>
</feature>
<dbReference type="AlphaFoldDB" id="A0A7Y4L5X8"/>
<reference evidence="6 7" key="1">
    <citation type="submission" date="2020-05" db="EMBL/GenBank/DDBJ databases">
        <title>Genome sequence of Kribbella sandramycini ATCC 39419.</title>
        <authorList>
            <person name="Maclea K.S."/>
            <person name="Fair J.L."/>
        </authorList>
    </citation>
    <scope>NUCLEOTIDE SEQUENCE [LARGE SCALE GENOMIC DNA]</scope>
    <source>
        <strain evidence="6 7">ATCC 39419</strain>
    </source>
</reference>
<keyword evidence="7" id="KW-1185">Reference proteome</keyword>
<keyword evidence="1 5" id="KW-0378">Hydrolase</keyword>
<dbReference type="Proteomes" id="UP000534306">
    <property type="component" value="Unassembled WGS sequence"/>
</dbReference>
<accession>A0A7Y4L5X8</accession>
<proteinExistence type="predicted"/>
<dbReference type="Pfam" id="PF03403">
    <property type="entry name" value="PAF-AH_p_II"/>
    <property type="match status" value="1"/>
</dbReference>
<dbReference type="EMBL" id="JABJRC010000010">
    <property type="protein sequence ID" value="NOL44995.1"/>
    <property type="molecule type" value="Genomic_DNA"/>
</dbReference>
<feature type="signal peptide" evidence="4">
    <location>
        <begin position="1"/>
        <end position="22"/>
    </location>
</feature>
<dbReference type="GO" id="GO:0016042">
    <property type="term" value="P:lipid catabolic process"/>
    <property type="evidence" value="ECO:0007669"/>
    <property type="project" value="UniProtKB-KW"/>
</dbReference>
<evidence type="ECO:0000313" key="7">
    <source>
        <dbReference type="Proteomes" id="UP000534306"/>
    </source>
</evidence>
<dbReference type="PANTHER" id="PTHR10272">
    <property type="entry name" value="PLATELET-ACTIVATING FACTOR ACETYLHYDROLASE"/>
    <property type="match status" value="1"/>
</dbReference>
<evidence type="ECO:0000313" key="8">
    <source>
        <dbReference type="Proteomes" id="UP000553957"/>
    </source>
</evidence>
<gene>
    <name evidence="5" type="ORF">HNR71_001630</name>
    <name evidence="6" type="ORF">HPO96_32575</name>
</gene>
<evidence type="ECO:0000256" key="4">
    <source>
        <dbReference type="SAM" id="SignalP"/>
    </source>
</evidence>
<dbReference type="Proteomes" id="UP000553957">
    <property type="component" value="Unassembled WGS sequence"/>
</dbReference>
<dbReference type="Gene3D" id="3.40.50.1820">
    <property type="entry name" value="alpha/beta hydrolase"/>
    <property type="match status" value="1"/>
</dbReference>
<evidence type="ECO:0000313" key="5">
    <source>
        <dbReference type="EMBL" id="MBB6565993.1"/>
    </source>
</evidence>
<keyword evidence="3" id="KW-0443">Lipid metabolism</keyword>
<name>A0A7Y4L5X8_9ACTN</name>
<dbReference type="InterPro" id="IPR029058">
    <property type="entry name" value="AB_hydrolase_fold"/>
</dbReference>
<evidence type="ECO:0000256" key="3">
    <source>
        <dbReference type="ARBA" id="ARBA00023098"/>
    </source>
</evidence>
<dbReference type="EMBL" id="JACHKF010000001">
    <property type="protein sequence ID" value="MBB6565993.1"/>
    <property type="molecule type" value="Genomic_DNA"/>
</dbReference>
<evidence type="ECO:0000256" key="1">
    <source>
        <dbReference type="ARBA" id="ARBA00022801"/>
    </source>
</evidence>